<evidence type="ECO:0000313" key="3">
    <source>
        <dbReference type="Proteomes" id="UP000436006"/>
    </source>
</evidence>
<dbReference type="GO" id="GO:0030246">
    <property type="term" value="F:carbohydrate binding"/>
    <property type="evidence" value="ECO:0007669"/>
    <property type="project" value="InterPro"/>
</dbReference>
<sequence length="134" mass="15142">MKYVLELILLISLINPAWAQIDLPGDIQGQLLKPDHQPAAFVRVLIRNGCRRTVTNQYGQFTFGQLPPGQYIIRIDEPELESQREVVTVVGDQSTQFLLVVTPKLKSISADEPVWVDAQTYQLKPLSQGWSLKN</sequence>
<dbReference type="Pfam" id="PF13620">
    <property type="entry name" value="CarboxypepD_reg"/>
    <property type="match status" value="1"/>
</dbReference>
<proteinExistence type="predicted"/>
<dbReference type="Gene3D" id="2.60.40.1120">
    <property type="entry name" value="Carboxypeptidase-like, regulatory domain"/>
    <property type="match status" value="1"/>
</dbReference>
<evidence type="ECO:0000256" key="1">
    <source>
        <dbReference type="SAM" id="SignalP"/>
    </source>
</evidence>
<feature type="chain" id="PRO_5029595783" description="Carboxypeptidase regulatory-like domain-containing protein" evidence="1">
    <location>
        <begin position="20"/>
        <end position="134"/>
    </location>
</feature>
<evidence type="ECO:0000313" key="2">
    <source>
        <dbReference type="EMBL" id="MVM33943.1"/>
    </source>
</evidence>
<dbReference type="SUPFAM" id="SSF49452">
    <property type="entry name" value="Starch-binding domain-like"/>
    <property type="match status" value="1"/>
</dbReference>
<name>A0A7K1SJL3_9BACT</name>
<feature type="signal peptide" evidence="1">
    <location>
        <begin position="1"/>
        <end position="19"/>
    </location>
</feature>
<dbReference type="AlphaFoldDB" id="A0A7K1SJL3"/>
<dbReference type="EMBL" id="WPIN01000013">
    <property type="protein sequence ID" value="MVM33943.1"/>
    <property type="molecule type" value="Genomic_DNA"/>
</dbReference>
<comment type="caution">
    <text evidence="2">The sequence shown here is derived from an EMBL/GenBank/DDBJ whole genome shotgun (WGS) entry which is preliminary data.</text>
</comment>
<keyword evidence="1" id="KW-0732">Signal</keyword>
<gene>
    <name evidence="2" type="ORF">GO755_28165</name>
</gene>
<protein>
    <recommendedName>
        <fullName evidence="4">Carboxypeptidase regulatory-like domain-containing protein</fullName>
    </recommendedName>
</protein>
<keyword evidence="3" id="KW-1185">Reference proteome</keyword>
<reference evidence="2 3" key="1">
    <citation type="submission" date="2019-12" db="EMBL/GenBank/DDBJ databases">
        <title>Spirosoma sp. HMF4905 genome sequencing and assembly.</title>
        <authorList>
            <person name="Kang H."/>
            <person name="Cha I."/>
            <person name="Kim H."/>
            <person name="Joh K."/>
        </authorList>
    </citation>
    <scope>NUCLEOTIDE SEQUENCE [LARGE SCALE GENOMIC DNA]</scope>
    <source>
        <strain evidence="2 3">HMF4905</strain>
    </source>
</reference>
<accession>A0A7K1SJL3</accession>
<dbReference type="Proteomes" id="UP000436006">
    <property type="component" value="Unassembled WGS sequence"/>
</dbReference>
<dbReference type="RefSeq" id="WP_157588653.1">
    <property type="nucleotide sequence ID" value="NZ_WPIN01000013.1"/>
</dbReference>
<dbReference type="InterPro" id="IPR013784">
    <property type="entry name" value="Carb-bd-like_fold"/>
</dbReference>
<organism evidence="2 3">
    <name type="scientific">Spirosoma arboris</name>
    <dbReference type="NCBI Taxonomy" id="2682092"/>
    <lineage>
        <taxon>Bacteria</taxon>
        <taxon>Pseudomonadati</taxon>
        <taxon>Bacteroidota</taxon>
        <taxon>Cytophagia</taxon>
        <taxon>Cytophagales</taxon>
        <taxon>Cytophagaceae</taxon>
        <taxon>Spirosoma</taxon>
    </lineage>
</organism>
<evidence type="ECO:0008006" key="4">
    <source>
        <dbReference type="Google" id="ProtNLM"/>
    </source>
</evidence>